<keyword evidence="5 6" id="KW-0472">Membrane</keyword>
<feature type="transmembrane region" description="Helical" evidence="6">
    <location>
        <begin position="205"/>
        <end position="228"/>
    </location>
</feature>
<dbReference type="InterPro" id="IPR036259">
    <property type="entry name" value="MFS_trans_sf"/>
</dbReference>
<comment type="subcellular location">
    <subcellularLocation>
        <location evidence="1">Membrane</location>
        <topology evidence="1">Multi-pass membrane protein</topology>
    </subcellularLocation>
</comment>
<feature type="transmembrane region" description="Helical" evidence="6">
    <location>
        <begin position="311"/>
        <end position="332"/>
    </location>
</feature>
<keyword evidence="2" id="KW-0813">Transport</keyword>
<evidence type="ECO:0000259" key="7">
    <source>
        <dbReference type="PROSITE" id="PS50850"/>
    </source>
</evidence>
<proteinExistence type="predicted"/>
<evidence type="ECO:0000313" key="9">
    <source>
        <dbReference type="Proteomes" id="UP000249464"/>
    </source>
</evidence>
<feature type="transmembrane region" description="Helical" evidence="6">
    <location>
        <begin position="83"/>
        <end position="105"/>
    </location>
</feature>
<gene>
    <name evidence="8" type="primary">BQ5605_C014g07629</name>
    <name evidence="8" type="ORF">BQ5605_C014G07629</name>
</gene>
<dbReference type="GO" id="GO:0016020">
    <property type="term" value="C:membrane"/>
    <property type="evidence" value="ECO:0007669"/>
    <property type="project" value="UniProtKB-SubCell"/>
</dbReference>
<protein>
    <submittedName>
        <fullName evidence="8">BQ5605_C014g07629 protein</fullName>
    </submittedName>
</protein>
<feature type="domain" description="Major facilitator superfamily (MFS) profile" evidence="7">
    <location>
        <begin position="45"/>
        <end position="457"/>
    </location>
</feature>
<feature type="transmembrane region" description="Helical" evidence="6">
    <location>
        <begin position="339"/>
        <end position="360"/>
    </location>
</feature>
<evidence type="ECO:0000256" key="1">
    <source>
        <dbReference type="ARBA" id="ARBA00004141"/>
    </source>
</evidence>
<feature type="transmembrane region" description="Helical" evidence="6">
    <location>
        <begin position="275"/>
        <end position="299"/>
    </location>
</feature>
<dbReference type="PANTHER" id="PTHR43791:SF3">
    <property type="entry name" value="MAJOR FACILITATOR SUPERFAMILY (MFS) PROFILE DOMAIN-CONTAINING PROTEIN"/>
    <property type="match status" value="1"/>
</dbReference>
<feature type="transmembrane region" description="Helical" evidence="6">
    <location>
        <begin position="431"/>
        <end position="452"/>
    </location>
</feature>
<evidence type="ECO:0000256" key="3">
    <source>
        <dbReference type="ARBA" id="ARBA00022692"/>
    </source>
</evidence>
<evidence type="ECO:0000313" key="8">
    <source>
        <dbReference type="EMBL" id="SGY19366.1"/>
    </source>
</evidence>
<dbReference type="FunFam" id="1.20.1250.20:FF:000018">
    <property type="entry name" value="MFS transporter permease"/>
    <property type="match status" value="1"/>
</dbReference>
<keyword evidence="4 6" id="KW-1133">Transmembrane helix</keyword>
<dbReference type="PANTHER" id="PTHR43791">
    <property type="entry name" value="PERMEASE-RELATED"/>
    <property type="match status" value="1"/>
</dbReference>
<keyword evidence="9" id="KW-1185">Reference proteome</keyword>
<organism evidence="8 9">
    <name type="scientific">Microbotryum silenes-dioicae</name>
    <dbReference type="NCBI Taxonomy" id="796604"/>
    <lineage>
        <taxon>Eukaryota</taxon>
        <taxon>Fungi</taxon>
        <taxon>Dikarya</taxon>
        <taxon>Basidiomycota</taxon>
        <taxon>Pucciniomycotina</taxon>
        <taxon>Microbotryomycetes</taxon>
        <taxon>Microbotryales</taxon>
        <taxon>Microbotryaceae</taxon>
        <taxon>Microbotryum</taxon>
    </lineage>
</organism>
<evidence type="ECO:0000256" key="4">
    <source>
        <dbReference type="ARBA" id="ARBA00022989"/>
    </source>
</evidence>
<dbReference type="PROSITE" id="PS50850">
    <property type="entry name" value="MFS"/>
    <property type="match status" value="1"/>
</dbReference>
<sequence>MSSVSSQDNKHDKLHREDNATNALEARTWDKEFERKTMQKVDRRLLIILGALYAISLIDRTNISVARVAGMAKDLQLTVGQRYSIITCVFFPPYIVFELPSNILLRKIGARNLLSAIVVLWGAVMLGMGFVTNWHQLAACRVLLGLLESGFFPGCVFLISCWYTRYETQKRMAVFYLTSMVISGFSNILGYGISKLGGQHGIAAWRWIFIVFGAATVGLGLIGFALIVDFPDKATFLTPDQTKMVQERIELDRGDSAPDHLTFGSFMRHCADYKLWVFGLCFCFSTMPAYAFSYFLPVILAGGGYSNELSLILSAPPYVFAALHTFAIAYGADKMRKRALFIAINAIVCTIGLIIMGWGGKIGVRYFGSFLAIAGCQANVPAVLAYSANNVRNHSKRAVSSAIVIGMGGVGGIFASLVYRQVDYPLYLPGLGATIGCQGAILLMLAGLSFAFSRANASADRNGTEIEGSTTFRYTL</sequence>
<feature type="transmembrane region" description="Helical" evidence="6">
    <location>
        <begin position="45"/>
        <end position="63"/>
    </location>
</feature>
<dbReference type="EMBL" id="FQNC01000016">
    <property type="protein sequence ID" value="SGY19366.1"/>
    <property type="molecule type" value="Genomic_DNA"/>
</dbReference>
<accession>A0A2X0MNV4</accession>
<feature type="transmembrane region" description="Helical" evidence="6">
    <location>
        <begin position="398"/>
        <end position="419"/>
    </location>
</feature>
<dbReference type="STRING" id="796604.A0A2X0MNV4"/>
<feature type="transmembrane region" description="Helical" evidence="6">
    <location>
        <begin position="143"/>
        <end position="162"/>
    </location>
</feature>
<dbReference type="Gene3D" id="1.20.1250.20">
    <property type="entry name" value="MFS general substrate transporter like domains"/>
    <property type="match status" value="2"/>
</dbReference>
<dbReference type="InterPro" id="IPR020846">
    <property type="entry name" value="MFS_dom"/>
</dbReference>
<dbReference type="Pfam" id="PF07690">
    <property type="entry name" value="MFS_1"/>
    <property type="match status" value="1"/>
</dbReference>
<keyword evidence="3 6" id="KW-0812">Transmembrane</keyword>
<dbReference type="SUPFAM" id="SSF103473">
    <property type="entry name" value="MFS general substrate transporter"/>
    <property type="match status" value="1"/>
</dbReference>
<feature type="transmembrane region" description="Helical" evidence="6">
    <location>
        <begin position="366"/>
        <end position="386"/>
    </location>
</feature>
<dbReference type="InterPro" id="IPR011701">
    <property type="entry name" value="MFS"/>
</dbReference>
<evidence type="ECO:0000256" key="5">
    <source>
        <dbReference type="ARBA" id="ARBA00023136"/>
    </source>
</evidence>
<feature type="transmembrane region" description="Helical" evidence="6">
    <location>
        <begin position="112"/>
        <end position="131"/>
    </location>
</feature>
<dbReference type="GO" id="GO:0022857">
    <property type="term" value="F:transmembrane transporter activity"/>
    <property type="evidence" value="ECO:0007669"/>
    <property type="project" value="InterPro"/>
</dbReference>
<reference evidence="8 9" key="1">
    <citation type="submission" date="2016-11" db="EMBL/GenBank/DDBJ databases">
        <authorList>
            <person name="Jaros S."/>
            <person name="Januszkiewicz K."/>
            <person name="Wedrychowicz H."/>
        </authorList>
    </citation>
    <scope>NUCLEOTIDE SEQUENCE [LARGE SCALE GENOMIC DNA]</scope>
</reference>
<feature type="transmembrane region" description="Helical" evidence="6">
    <location>
        <begin position="174"/>
        <end position="193"/>
    </location>
</feature>
<evidence type="ECO:0000256" key="6">
    <source>
        <dbReference type="SAM" id="Phobius"/>
    </source>
</evidence>
<evidence type="ECO:0000256" key="2">
    <source>
        <dbReference type="ARBA" id="ARBA00022448"/>
    </source>
</evidence>
<dbReference type="FunFam" id="1.20.1250.20:FF:000013">
    <property type="entry name" value="MFS general substrate transporter"/>
    <property type="match status" value="1"/>
</dbReference>
<name>A0A2X0MNV4_9BASI</name>
<dbReference type="AlphaFoldDB" id="A0A2X0MNV4"/>
<dbReference type="Proteomes" id="UP000249464">
    <property type="component" value="Unassembled WGS sequence"/>
</dbReference>